<comment type="caution">
    <text evidence="2">The sequence shown here is derived from an EMBL/GenBank/DDBJ whole genome shotgun (WGS) entry which is preliminary data.</text>
</comment>
<dbReference type="SMART" id="SM00867">
    <property type="entry name" value="YceI"/>
    <property type="match status" value="1"/>
</dbReference>
<keyword evidence="3" id="KW-1185">Reference proteome</keyword>
<dbReference type="PANTHER" id="PTHR34406:SF1">
    <property type="entry name" value="PROTEIN YCEI"/>
    <property type="match status" value="1"/>
</dbReference>
<dbReference type="Proteomes" id="UP000659388">
    <property type="component" value="Unassembled WGS sequence"/>
</dbReference>
<accession>A0A937K2C5</accession>
<evidence type="ECO:0000313" key="2">
    <source>
        <dbReference type="EMBL" id="MBL3658225.1"/>
    </source>
</evidence>
<dbReference type="SUPFAM" id="SSF101874">
    <property type="entry name" value="YceI-like"/>
    <property type="match status" value="1"/>
</dbReference>
<dbReference type="RefSeq" id="WP_202246018.1">
    <property type="nucleotide sequence ID" value="NZ_JAESIY010000011.1"/>
</dbReference>
<evidence type="ECO:0000259" key="1">
    <source>
        <dbReference type="SMART" id="SM00867"/>
    </source>
</evidence>
<dbReference type="AlphaFoldDB" id="A0A937K2C5"/>
<evidence type="ECO:0000313" key="3">
    <source>
        <dbReference type="Proteomes" id="UP000659388"/>
    </source>
</evidence>
<dbReference type="Gene3D" id="2.40.128.110">
    <property type="entry name" value="Lipid/polyisoprenoid-binding, YceI-like"/>
    <property type="match status" value="1"/>
</dbReference>
<feature type="domain" description="Lipid/polyisoprenoid-binding YceI-like" evidence="1">
    <location>
        <begin position="24"/>
        <end position="185"/>
    </location>
</feature>
<dbReference type="InterPro" id="IPR007372">
    <property type="entry name" value="Lipid/polyisoprenoid-bd_YceI"/>
</dbReference>
<organism evidence="2 3">
    <name type="scientific">Fulvivirga sediminis</name>
    <dbReference type="NCBI Taxonomy" id="2803949"/>
    <lineage>
        <taxon>Bacteria</taxon>
        <taxon>Pseudomonadati</taxon>
        <taxon>Bacteroidota</taxon>
        <taxon>Cytophagia</taxon>
        <taxon>Cytophagales</taxon>
        <taxon>Fulvivirgaceae</taxon>
        <taxon>Fulvivirga</taxon>
    </lineage>
</organism>
<sequence length="188" mass="20981">MIKRVILSVVIVLTLINTSIAQSKYEVDNQKSKLKVLGSSTMHDWDATAHEVFGKAEINVKNSEVEIHSLSFKLKGESLKSEKSGMEKDMYEALDTKQHPWIVYQFKKIIGMEDGILSTSGTLTVAGTSKIMEIPVEVKKTTDEVTFMGEIAFKMSEFGIEPPTAVFGVLKTDDEVTVNFNIVYKVIQ</sequence>
<dbReference type="EMBL" id="JAESIY010000011">
    <property type="protein sequence ID" value="MBL3658225.1"/>
    <property type="molecule type" value="Genomic_DNA"/>
</dbReference>
<proteinExistence type="predicted"/>
<gene>
    <name evidence="2" type="ORF">JL102_18880</name>
</gene>
<dbReference type="Pfam" id="PF04264">
    <property type="entry name" value="YceI"/>
    <property type="match status" value="1"/>
</dbReference>
<name>A0A937K2C5_9BACT</name>
<dbReference type="PANTHER" id="PTHR34406">
    <property type="entry name" value="PROTEIN YCEI"/>
    <property type="match status" value="1"/>
</dbReference>
<reference evidence="2" key="1">
    <citation type="submission" date="2021-01" db="EMBL/GenBank/DDBJ databases">
        <title>Fulvivirga kasyanovii gen. nov., sp nov., a novel member of the phylum Bacteroidetes isolated from seawater in a mussel farm.</title>
        <authorList>
            <person name="Zhao L.-H."/>
            <person name="Wang Z.-J."/>
        </authorList>
    </citation>
    <scope>NUCLEOTIDE SEQUENCE</scope>
    <source>
        <strain evidence="2">2943</strain>
    </source>
</reference>
<dbReference type="InterPro" id="IPR036761">
    <property type="entry name" value="TTHA0802/YceI-like_sf"/>
</dbReference>
<protein>
    <submittedName>
        <fullName evidence="2">YceI family protein</fullName>
    </submittedName>
</protein>